<gene>
    <name evidence="16" type="ordered locus">Bind_1517</name>
</gene>
<dbReference type="GO" id="GO:0000049">
    <property type="term" value="F:tRNA binding"/>
    <property type="evidence" value="ECO:0007669"/>
    <property type="project" value="UniProtKB-KW"/>
</dbReference>
<comment type="catalytic activity">
    <reaction evidence="10">
        <text>a 5,6-dihydrouridine in tRNA + NADP(+) = a uridine in tRNA + NADPH + H(+)</text>
        <dbReference type="Rhea" id="RHEA:23624"/>
        <dbReference type="Rhea" id="RHEA-COMP:13339"/>
        <dbReference type="Rhea" id="RHEA-COMP:13887"/>
        <dbReference type="ChEBI" id="CHEBI:15378"/>
        <dbReference type="ChEBI" id="CHEBI:57783"/>
        <dbReference type="ChEBI" id="CHEBI:58349"/>
        <dbReference type="ChEBI" id="CHEBI:65315"/>
        <dbReference type="ChEBI" id="CHEBI:74443"/>
    </reaction>
</comment>
<dbReference type="InterPro" id="IPR001269">
    <property type="entry name" value="DUS_fam"/>
</dbReference>
<dbReference type="InterPro" id="IPR013785">
    <property type="entry name" value="Aldolase_TIM"/>
</dbReference>
<dbReference type="Pfam" id="PF01207">
    <property type="entry name" value="Dus"/>
    <property type="match status" value="1"/>
</dbReference>
<comment type="cofactor">
    <cofactor evidence="1 12 14">
        <name>FMN</name>
        <dbReference type="ChEBI" id="CHEBI:58210"/>
    </cofactor>
</comment>
<feature type="active site" description="Proton donor" evidence="13">
    <location>
        <position position="124"/>
    </location>
</feature>
<dbReference type="HOGENOM" id="CLU_013299_0_1_5"/>
<dbReference type="Proteomes" id="UP000001695">
    <property type="component" value="Chromosome"/>
</dbReference>
<evidence type="ECO:0000256" key="4">
    <source>
        <dbReference type="ARBA" id="ARBA00022630"/>
    </source>
</evidence>
<dbReference type="STRING" id="395963.Bind_1517"/>
<dbReference type="EC" id="1.3.1.-" evidence="12"/>
<evidence type="ECO:0000256" key="11">
    <source>
        <dbReference type="ARBA" id="ARBA00048802"/>
    </source>
</evidence>
<dbReference type="PANTHER" id="PTHR45846">
    <property type="entry name" value="TRNA-DIHYDROURIDINE(47) SYNTHASE [NAD(P)(+)]-LIKE"/>
    <property type="match status" value="1"/>
</dbReference>
<reference evidence="16 17" key="2">
    <citation type="journal article" date="2010" name="J. Bacteriol.">
        <title>Complete genome sequence of Beijerinckia indica subsp. indica.</title>
        <authorList>
            <person name="Tamas I."/>
            <person name="Dedysh S.N."/>
            <person name="Liesack W."/>
            <person name="Stott M.B."/>
            <person name="Alam M."/>
            <person name="Murrell J.C."/>
            <person name="Dunfield P.F."/>
        </authorList>
    </citation>
    <scope>NUCLEOTIDE SEQUENCE [LARGE SCALE GENOMIC DNA]</scope>
    <source>
        <strain evidence="17">ATCC 9039 / DSM 1715 / NCIMB 8712</strain>
    </source>
</reference>
<evidence type="ECO:0000259" key="15">
    <source>
        <dbReference type="Pfam" id="PF01207"/>
    </source>
</evidence>
<evidence type="ECO:0000256" key="8">
    <source>
        <dbReference type="ARBA" id="ARBA00022884"/>
    </source>
</evidence>
<dbReference type="EMBL" id="CP001016">
    <property type="protein sequence ID" value="ACB95150.1"/>
    <property type="molecule type" value="Genomic_DNA"/>
</dbReference>
<evidence type="ECO:0000256" key="12">
    <source>
        <dbReference type="PIRNR" id="PIRNR006621"/>
    </source>
</evidence>
<evidence type="ECO:0000256" key="1">
    <source>
        <dbReference type="ARBA" id="ARBA00001917"/>
    </source>
</evidence>
<evidence type="ECO:0000256" key="3">
    <source>
        <dbReference type="ARBA" id="ARBA00022555"/>
    </source>
</evidence>
<dbReference type="InterPro" id="IPR018517">
    <property type="entry name" value="tRNA_hU_synthase_CS"/>
</dbReference>
<dbReference type="AlphaFoldDB" id="B2IB66"/>
<evidence type="ECO:0000256" key="13">
    <source>
        <dbReference type="PIRSR" id="PIRSR006621-1"/>
    </source>
</evidence>
<comment type="similarity">
    <text evidence="12">Belongs to the dus family.</text>
</comment>
<dbReference type="SUPFAM" id="SSF51395">
    <property type="entry name" value="FMN-linked oxidoreductases"/>
    <property type="match status" value="1"/>
</dbReference>
<dbReference type="CDD" id="cd02801">
    <property type="entry name" value="DUS_like_FMN"/>
    <property type="match status" value="1"/>
</dbReference>
<dbReference type="InterPro" id="IPR004652">
    <property type="entry name" value="DusB-like"/>
</dbReference>
<accession>B2IB66</accession>
<evidence type="ECO:0000256" key="10">
    <source>
        <dbReference type="ARBA" id="ARBA00048205"/>
    </source>
</evidence>
<dbReference type="InterPro" id="IPR024036">
    <property type="entry name" value="tRNA-dHydroUridine_Synthase_C"/>
</dbReference>
<dbReference type="KEGG" id="bid:Bind_1517"/>
<feature type="binding site" evidence="14">
    <location>
        <begin position="41"/>
        <end position="43"/>
    </location>
    <ligand>
        <name>FMN</name>
        <dbReference type="ChEBI" id="CHEBI:58210"/>
    </ligand>
</feature>
<evidence type="ECO:0000256" key="6">
    <source>
        <dbReference type="ARBA" id="ARBA00022694"/>
    </source>
</evidence>
<dbReference type="PANTHER" id="PTHR45846:SF1">
    <property type="entry name" value="TRNA-DIHYDROURIDINE(47) SYNTHASE [NAD(P)(+)]-LIKE"/>
    <property type="match status" value="1"/>
</dbReference>
<dbReference type="PIRSF" id="PIRSF006621">
    <property type="entry name" value="Dus"/>
    <property type="match status" value="1"/>
</dbReference>
<comment type="catalytic activity">
    <reaction evidence="11">
        <text>a 5,6-dihydrouridine in tRNA + NAD(+) = a uridine in tRNA + NADH + H(+)</text>
        <dbReference type="Rhea" id="RHEA:54452"/>
        <dbReference type="Rhea" id="RHEA-COMP:13339"/>
        <dbReference type="Rhea" id="RHEA-COMP:13887"/>
        <dbReference type="ChEBI" id="CHEBI:15378"/>
        <dbReference type="ChEBI" id="CHEBI:57540"/>
        <dbReference type="ChEBI" id="CHEBI:57945"/>
        <dbReference type="ChEBI" id="CHEBI:65315"/>
        <dbReference type="ChEBI" id="CHEBI:74443"/>
    </reaction>
</comment>
<keyword evidence="6 12" id="KW-0819">tRNA processing</keyword>
<dbReference type="eggNOG" id="COG0042">
    <property type="taxonomic scope" value="Bacteria"/>
</dbReference>
<organism evidence="16 17">
    <name type="scientific">Beijerinckia indica subsp. indica (strain ATCC 9039 / DSM 1715 / NCIMB 8712)</name>
    <dbReference type="NCBI Taxonomy" id="395963"/>
    <lineage>
        <taxon>Bacteria</taxon>
        <taxon>Pseudomonadati</taxon>
        <taxon>Pseudomonadota</taxon>
        <taxon>Alphaproteobacteria</taxon>
        <taxon>Hyphomicrobiales</taxon>
        <taxon>Beijerinckiaceae</taxon>
        <taxon>Beijerinckia</taxon>
    </lineage>
</organism>
<comment type="function">
    <text evidence="2 12">Catalyzes the synthesis of 5,6-dihydrouridine (D), a modified base found in the D-loop of most tRNAs, via the reduction of the C5-C6 double bond in target uridines.</text>
</comment>
<dbReference type="Gene3D" id="3.20.20.70">
    <property type="entry name" value="Aldolase class I"/>
    <property type="match status" value="1"/>
</dbReference>
<keyword evidence="4 12" id="KW-0285">Flavoprotein</keyword>
<dbReference type="PROSITE" id="PS01136">
    <property type="entry name" value="UPF0034"/>
    <property type="match status" value="1"/>
</dbReference>
<dbReference type="OrthoDB" id="9764501at2"/>
<dbReference type="RefSeq" id="WP_012384507.1">
    <property type="nucleotide sequence ID" value="NC_010581.1"/>
</dbReference>
<feature type="binding site" evidence="14">
    <location>
        <position position="193"/>
    </location>
    <ligand>
        <name>FMN</name>
        <dbReference type="ChEBI" id="CHEBI:58210"/>
    </ligand>
</feature>
<feature type="binding site" evidence="14">
    <location>
        <position position="163"/>
    </location>
    <ligand>
        <name>FMN</name>
        <dbReference type="ChEBI" id="CHEBI:58210"/>
    </ligand>
</feature>
<feature type="domain" description="DUS-like FMN-binding" evidence="15">
    <location>
        <begin position="39"/>
        <end position="336"/>
    </location>
</feature>
<dbReference type="GO" id="GO:0050660">
    <property type="term" value="F:flavin adenine dinucleotide binding"/>
    <property type="evidence" value="ECO:0007669"/>
    <property type="project" value="InterPro"/>
</dbReference>
<proteinExistence type="inferred from homology"/>
<keyword evidence="8" id="KW-0694">RNA-binding</keyword>
<dbReference type="GO" id="GO:0017150">
    <property type="term" value="F:tRNA dihydrouridine synthase activity"/>
    <property type="evidence" value="ECO:0007669"/>
    <property type="project" value="InterPro"/>
</dbReference>
<reference evidence="17" key="1">
    <citation type="submission" date="2008-03" db="EMBL/GenBank/DDBJ databases">
        <title>Complete sequence of chromosome of Beijerinckia indica subsp. indica ATCC 9039.</title>
        <authorList>
            <consortium name="US DOE Joint Genome Institute"/>
            <person name="Copeland A."/>
            <person name="Lucas S."/>
            <person name="Lapidus A."/>
            <person name="Glavina del Rio T."/>
            <person name="Dalin E."/>
            <person name="Tice H."/>
            <person name="Bruce D."/>
            <person name="Goodwin L."/>
            <person name="Pitluck S."/>
            <person name="LaButti K."/>
            <person name="Schmutz J."/>
            <person name="Larimer F."/>
            <person name="Land M."/>
            <person name="Hauser L."/>
            <person name="Kyrpides N."/>
            <person name="Mikhailova N."/>
            <person name="Dunfield P.F."/>
            <person name="Dedysh S.N."/>
            <person name="Liesack W."/>
            <person name="Saw J.H."/>
            <person name="Alam M."/>
            <person name="Chen Y."/>
            <person name="Murrell J.C."/>
            <person name="Richardson P."/>
        </authorList>
    </citation>
    <scope>NUCLEOTIDE SEQUENCE [LARGE SCALE GENOMIC DNA]</scope>
    <source>
        <strain evidence="17">ATCC 9039 / DSM 1715 / NCIMB 8712</strain>
    </source>
</reference>
<evidence type="ECO:0000256" key="14">
    <source>
        <dbReference type="PIRSR" id="PIRSR006621-2"/>
    </source>
</evidence>
<evidence type="ECO:0000313" key="16">
    <source>
        <dbReference type="EMBL" id="ACB95150.1"/>
    </source>
</evidence>
<evidence type="ECO:0000256" key="2">
    <source>
        <dbReference type="ARBA" id="ARBA00002790"/>
    </source>
</evidence>
<evidence type="ECO:0000313" key="17">
    <source>
        <dbReference type="Proteomes" id="UP000001695"/>
    </source>
</evidence>
<keyword evidence="17" id="KW-1185">Reference proteome</keyword>
<keyword evidence="9 12" id="KW-0560">Oxidoreductase</keyword>
<evidence type="ECO:0000256" key="9">
    <source>
        <dbReference type="ARBA" id="ARBA00023002"/>
    </source>
</evidence>
<sequence length="350" mass="36934">MNFADPLGIQRTAAGEEAGPVRAGALRIGPLEVAGRAFLAPMAGITDLGMRRLAQQFGAGLVVSEMVSSDEYAKGDAANRLKAGGQGIEQSVVQIAGCDPVAMGEAARQAEGSGAAMIDINMGCPARKVIGGYAGSHLMRDLDRAVALIRAVIGAVRVPVSVKMRLGWDDQQRNAADLGRLAEAEGVAMLSVHGRTRCQFYRGKADWAAVRAVKEAVTIPVVVNGDCTGPAVASAMLAQSGADAVMIGRAAVGKPWLVGDIAYYLETGEVRPEPSAQIQAEATLDHYETLLSLYGTEHGVRHARKHLAGYAVHRHAPSDLRRRLVTSEHPAEVKSILLSLARDTFWAEAA</sequence>
<name>B2IB66_BEII9</name>
<keyword evidence="5 12" id="KW-0288">FMN</keyword>
<feature type="binding site" evidence="14">
    <location>
        <position position="94"/>
    </location>
    <ligand>
        <name>FMN</name>
        <dbReference type="ChEBI" id="CHEBI:58210"/>
    </ligand>
</feature>
<keyword evidence="3" id="KW-0820">tRNA-binding</keyword>
<dbReference type="Gene3D" id="1.10.1200.80">
    <property type="entry name" value="Putative flavin oxidoreducatase, domain 2"/>
    <property type="match status" value="1"/>
</dbReference>
<keyword evidence="7" id="KW-0521">NADP</keyword>
<feature type="binding site" evidence="14">
    <location>
        <begin position="248"/>
        <end position="249"/>
    </location>
    <ligand>
        <name>FMN</name>
        <dbReference type="ChEBI" id="CHEBI:58210"/>
    </ligand>
</feature>
<keyword evidence="14" id="KW-0547">Nucleotide-binding</keyword>
<dbReference type="NCBIfam" id="TIGR00737">
    <property type="entry name" value="nifR3_yhdG"/>
    <property type="match status" value="1"/>
</dbReference>
<dbReference type="InterPro" id="IPR035587">
    <property type="entry name" value="DUS-like_FMN-bd"/>
</dbReference>
<evidence type="ECO:0000256" key="5">
    <source>
        <dbReference type="ARBA" id="ARBA00022643"/>
    </source>
</evidence>
<evidence type="ECO:0000256" key="7">
    <source>
        <dbReference type="ARBA" id="ARBA00022857"/>
    </source>
</evidence>
<protein>
    <recommendedName>
        <fullName evidence="12">tRNA-dihydrouridine synthase</fullName>
        <ecNumber evidence="12">1.3.1.-</ecNumber>
    </recommendedName>
</protein>